<dbReference type="EMBL" id="CP136920">
    <property type="protein sequence ID" value="WOO40782.1"/>
    <property type="molecule type" value="Genomic_DNA"/>
</dbReference>
<dbReference type="PANTHER" id="PTHR40400:SF1">
    <property type="entry name" value="SLR1512 PROTEIN"/>
    <property type="match status" value="1"/>
</dbReference>
<dbReference type="InterPro" id="IPR010293">
    <property type="entry name" value="Sbt_1"/>
</dbReference>
<name>A0AAQ3L8V8_9BACT</name>
<dbReference type="Proteomes" id="UP001304300">
    <property type="component" value="Chromosome"/>
</dbReference>
<organism evidence="2 3">
    <name type="scientific">Rubellicoccus peritrichatus</name>
    <dbReference type="NCBI Taxonomy" id="3080537"/>
    <lineage>
        <taxon>Bacteria</taxon>
        <taxon>Pseudomonadati</taxon>
        <taxon>Verrucomicrobiota</taxon>
        <taxon>Opitutia</taxon>
        <taxon>Puniceicoccales</taxon>
        <taxon>Cerasicoccaceae</taxon>
        <taxon>Rubellicoccus</taxon>
    </lineage>
</organism>
<feature type="transmembrane region" description="Helical" evidence="1">
    <location>
        <begin position="261"/>
        <end position="281"/>
    </location>
</feature>
<feature type="transmembrane region" description="Helical" evidence="1">
    <location>
        <begin position="67"/>
        <end position="92"/>
    </location>
</feature>
<feature type="transmembrane region" description="Helical" evidence="1">
    <location>
        <begin position="133"/>
        <end position="154"/>
    </location>
</feature>
<keyword evidence="3" id="KW-1185">Reference proteome</keyword>
<dbReference type="Pfam" id="PF05982">
    <property type="entry name" value="Sbt_1"/>
    <property type="match status" value="1"/>
</dbReference>
<feature type="transmembrane region" description="Helical" evidence="1">
    <location>
        <begin position="99"/>
        <end position="121"/>
    </location>
</feature>
<dbReference type="PANTHER" id="PTHR40400">
    <property type="entry name" value="SLR1512 PROTEIN"/>
    <property type="match status" value="1"/>
</dbReference>
<dbReference type="AlphaFoldDB" id="A0AAQ3L8V8"/>
<keyword evidence="1" id="KW-1133">Transmembrane helix</keyword>
<dbReference type="KEGG" id="puo:RZN69_19335"/>
<keyword evidence="1" id="KW-0472">Membrane</keyword>
<proteinExistence type="predicted"/>
<gene>
    <name evidence="2" type="ORF">RZN69_19335</name>
</gene>
<feature type="transmembrane region" description="Helical" evidence="1">
    <location>
        <begin position="6"/>
        <end position="26"/>
    </location>
</feature>
<feature type="transmembrane region" description="Helical" evidence="1">
    <location>
        <begin position="200"/>
        <end position="219"/>
    </location>
</feature>
<feature type="transmembrane region" description="Helical" evidence="1">
    <location>
        <begin position="38"/>
        <end position="55"/>
    </location>
</feature>
<protein>
    <submittedName>
        <fullName evidence="2">Sodium-dependent bicarbonate transport family permease</fullName>
    </submittedName>
</protein>
<feature type="transmembrane region" description="Helical" evidence="1">
    <location>
        <begin position="293"/>
        <end position="314"/>
    </location>
</feature>
<evidence type="ECO:0000313" key="2">
    <source>
        <dbReference type="EMBL" id="WOO40782.1"/>
    </source>
</evidence>
<reference evidence="2 3" key="1">
    <citation type="submission" date="2023-10" db="EMBL/GenBank/DDBJ databases">
        <title>Rubellicoccus peritrichatus gen. nov., sp. nov., isolated from an algae of coral reef tank.</title>
        <authorList>
            <person name="Luo J."/>
        </authorList>
    </citation>
    <scope>NUCLEOTIDE SEQUENCE [LARGE SCALE GENOMIC DNA]</scope>
    <source>
        <strain evidence="2 3">CR14</strain>
    </source>
</reference>
<accession>A0AAQ3L8V8</accession>
<evidence type="ECO:0000313" key="3">
    <source>
        <dbReference type="Proteomes" id="UP001304300"/>
    </source>
</evidence>
<sequence length="321" mass="33987">MDSLLLLRANLLSPPVIAFAAGLVAVWVRSDLKFPEQVYQILTIYLLLAIGFKGGSAMADSSIGELAIPLLATIIVGALIPIIVFFAVRILIGMNVVNAAALAAHYGSVSAVTFMACLAFLNNQDISYENFMPALMAVMEIPAIFIAMLLAKIFNSDSKVSFGVAIHEVLSGKSFILLLCGLFAGAVATEDGRALMSPFLVTPFYGVLMLFLLEMGLVAGEKMKDARQAGIPLMAFAIISPILQGALGVLVSYAIGLSQGGAVIFAVLSASASYIAAPAAVRVSLPEANPGYYVTTSLAITFPFNLVIGIPLYFKMSEWIY</sequence>
<feature type="transmembrane region" description="Helical" evidence="1">
    <location>
        <begin position="166"/>
        <end position="188"/>
    </location>
</feature>
<feature type="transmembrane region" description="Helical" evidence="1">
    <location>
        <begin position="231"/>
        <end position="255"/>
    </location>
</feature>
<keyword evidence="1" id="KW-0812">Transmembrane</keyword>
<dbReference type="RefSeq" id="WP_317832977.1">
    <property type="nucleotide sequence ID" value="NZ_CP136920.1"/>
</dbReference>
<evidence type="ECO:0000256" key="1">
    <source>
        <dbReference type="SAM" id="Phobius"/>
    </source>
</evidence>